<keyword evidence="1" id="KW-0863">Zinc-finger</keyword>
<feature type="region of interest" description="Disordered" evidence="3">
    <location>
        <begin position="275"/>
        <end position="319"/>
    </location>
</feature>
<evidence type="ECO:0000313" key="6">
    <source>
        <dbReference type="Proteomes" id="UP000695022"/>
    </source>
</evidence>
<keyword evidence="1" id="KW-0862">Zinc</keyword>
<feature type="compositionally biased region" description="Basic and acidic residues" evidence="3">
    <location>
        <begin position="155"/>
        <end position="165"/>
    </location>
</feature>
<feature type="domain" description="CCHC-type" evidence="5">
    <location>
        <begin position="96"/>
        <end position="110"/>
    </location>
</feature>
<reference evidence="7" key="1">
    <citation type="submission" date="2025-08" db="UniProtKB">
        <authorList>
            <consortium name="RefSeq"/>
        </authorList>
    </citation>
    <scope>IDENTIFICATION</scope>
</reference>
<evidence type="ECO:0000259" key="4">
    <source>
        <dbReference type="PROSITE" id="PS50102"/>
    </source>
</evidence>
<accession>A0ABM1EGG8</accession>
<proteinExistence type="predicted"/>
<keyword evidence="6" id="KW-1185">Reference proteome</keyword>
<feature type="region of interest" description="Disordered" evidence="3">
    <location>
        <begin position="108"/>
        <end position="224"/>
    </location>
</feature>
<dbReference type="CDD" id="cd12343">
    <property type="entry name" value="RRM1_2_CoAA_like"/>
    <property type="match status" value="1"/>
</dbReference>
<evidence type="ECO:0000259" key="5">
    <source>
        <dbReference type="PROSITE" id="PS50158"/>
    </source>
</evidence>
<dbReference type="Proteomes" id="UP000695022">
    <property type="component" value="Unplaced"/>
</dbReference>
<dbReference type="Pfam" id="PF00076">
    <property type="entry name" value="RRM_1"/>
    <property type="match status" value="1"/>
</dbReference>
<dbReference type="Gene3D" id="4.10.60.10">
    <property type="entry name" value="Zinc finger, CCHC-type"/>
    <property type="match status" value="1"/>
</dbReference>
<dbReference type="SUPFAM" id="SSF54928">
    <property type="entry name" value="RNA-binding domain, RBD"/>
    <property type="match status" value="1"/>
</dbReference>
<feature type="compositionally biased region" description="Basic and acidic residues" evidence="3">
    <location>
        <begin position="194"/>
        <end position="206"/>
    </location>
</feature>
<dbReference type="GeneID" id="106812046"/>
<name>A0ABM1EGG8_PRICU</name>
<dbReference type="InterPro" id="IPR035979">
    <property type="entry name" value="RBD_domain_sf"/>
</dbReference>
<evidence type="ECO:0000256" key="2">
    <source>
        <dbReference type="PROSITE-ProRule" id="PRU00176"/>
    </source>
</evidence>
<feature type="compositionally biased region" description="Polar residues" evidence="3">
    <location>
        <begin position="305"/>
        <end position="319"/>
    </location>
</feature>
<dbReference type="Gene3D" id="3.30.70.330">
    <property type="match status" value="1"/>
</dbReference>
<dbReference type="Pfam" id="PF00098">
    <property type="entry name" value="zf-CCHC"/>
    <property type="match status" value="1"/>
</dbReference>
<dbReference type="SMART" id="SM00360">
    <property type="entry name" value="RRM"/>
    <property type="match status" value="1"/>
</dbReference>
<dbReference type="RefSeq" id="XP_014671289.1">
    <property type="nucleotide sequence ID" value="XM_014815803.1"/>
</dbReference>
<organism evidence="6 7">
    <name type="scientific">Priapulus caudatus</name>
    <name type="common">Priapulid worm</name>
    <dbReference type="NCBI Taxonomy" id="37621"/>
    <lineage>
        <taxon>Eukaryota</taxon>
        <taxon>Metazoa</taxon>
        <taxon>Ecdysozoa</taxon>
        <taxon>Scalidophora</taxon>
        <taxon>Priapulida</taxon>
        <taxon>Priapulimorpha</taxon>
        <taxon>Priapulimorphida</taxon>
        <taxon>Priapulidae</taxon>
        <taxon>Priapulus</taxon>
    </lineage>
</organism>
<dbReference type="PROSITE" id="PS50102">
    <property type="entry name" value="RRM"/>
    <property type="match status" value="1"/>
</dbReference>
<dbReference type="SMART" id="SM00343">
    <property type="entry name" value="ZnF_C2HC"/>
    <property type="match status" value="1"/>
</dbReference>
<sequence>MVAYFGLDFTMPTKLFVGHLPNCKQLDLLALFEKYGKVVECDIIKDYGFVHMDSLDDAKTAIAALHESNFMGSHISVEISKSSVRREPGMGNQTSCYKCGMEGHWSRDCPTNPKDQAARGRRGIGRGTGGARGRGMRPYEADNSVYPPPPPYGDPYRDPYYRDSRYPSPPLDRSRPYPDPYGRRLPPPPPPRDYYAREYPPADHSTEYPAYRSRSPPSHAYQDPYAQYDPYYRYNREWENYYRMLEQSEQYADPQAAAQANSYAYPTASDAQAVYPSAQYGTDPAAGAPPVSYPQVNGPSKPHQPGQNGNSSAQLYYEF</sequence>
<dbReference type="InterPro" id="IPR050907">
    <property type="entry name" value="SRSF"/>
</dbReference>
<dbReference type="InterPro" id="IPR001878">
    <property type="entry name" value="Znf_CCHC"/>
</dbReference>
<evidence type="ECO:0000256" key="3">
    <source>
        <dbReference type="SAM" id="MobiDB-lite"/>
    </source>
</evidence>
<dbReference type="PANTHER" id="PTHR23147">
    <property type="entry name" value="SERINE/ARGININE RICH SPLICING FACTOR"/>
    <property type="match status" value="1"/>
</dbReference>
<keyword evidence="1" id="KW-0479">Metal-binding</keyword>
<feature type="domain" description="RRM" evidence="4">
    <location>
        <begin position="13"/>
        <end position="82"/>
    </location>
</feature>
<dbReference type="InterPro" id="IPR012677">
    <property type="entry name" value="Nucleotide-bd_a/b_plait_sf"/>
</dbReference>
<keyword evidence="2" id="KW-0694">RNA-binding</keyword>
<evidence type="ECO:0000256" key="1">
    <source>
        <dbReference type="PROSITE-ProRule" id="PRU00047"/>
    </source>
</evidence>
<evidence type="ECO:0000313" key="7">
    <source>
        <dbReference type="RefSeq" id="XP_014671289.1"/>
    </source>
</evidence>
<protein>
    <submittedName>
        <fullName evidence="7">RNA-binding protein 4.1-like isoform X1</fullName>
    </submittedName>
</protein>
<dbReference type="PROSITE" id="PS50158">
    <property type="entry name" value="ZF_CCHC"/>
    <property type="match status" value="1"/>
</dbReference>
<dbReference type="InterPro" id="IPR000504">
    <property type="entry name" value="RRM_dom"/>
</dbReference>
<gene>
    <name evidence="7" type="primary">LOC106812046</name>
</gene>